<organism evidence="2">
    <name type="scientific">freshwater metagenome</name>
    <dbReference type="NCBI Taxonomy" id="449393"/>
    <lineage>
        <taxon>unclassified sequences</taxon>
        <taxon>metagenomes</taxon>
        <taxon>ecological metagenomes</taxon>
    </lineage>
</organism>
<evidence type="ECO:0000313" key="2">
    <source>
        <dbReference type="EMBL" id="CAB4953076.1"/>
    </source>
</evidence>
<gene>
    <name evidence="2" type="ORF">UFOPK3772_01677</name>
</gene>
<reference evidence="2" key="1">
    <citation type="submission" date="2020-05" db="EMBL/GenBank/DDBJ databases">
        <authorList>
            <person name="Chiriac C."/>
            <person name="Salcher M."/>
            <person name="Ghai R."/>
            <person name="Kavagutti S V."/>
        </authorList>
    </citation>
    <scope>NUCLEOTIDE SEQUENCE</scope>
</reference>
<accession>A0A6J7KB88</accession>
<evidence type="ECO:0000256" key="1">
    <source>
        <dbReference type="SAM" id="MobiDB-lite"/>
    </source>
</evidence>
<protein>
    <submittedName>
        <fullName evidence="2">Unannotated protein</fullName>
    </submittedName>
</protein>
<name>A0A6J7KB88_9ZZZZ</name>
<dbReference type="EMBL" id="CAFBNE010000051">
    <property type="protein sequence ID" value="CAB4953076.1"/>
    <property type="molecule type" value="Genomic_DNA"/>
</dbReference>
<feature type="compositionally biased region" description="Acidic residues" evidence="1">
    <location>
        <begin position="1"/>
        <end position="12"/>
    </location>
</feature>
<dbReference type="AlphaFoldDB" id="A0A6J7KB88"/>
<sequence length="34" mass="3829">MKDDEEEDEDDANLQPDADRLEPLVGALSQRGEQ</sequence>
<proteinExistence type="predicted"/>
<feature type="region of interest" description="Disordered" evidence="1">
    <location>
        <begin position="1"/>
        <end position="34"/>
    </location>
</feature>